<name>A0AAV8WJ00_9CUCU</name>
<evidence type="ECO:0000313" key="2">
    <source>
        <dbReference type="Proteomes" id="UP001162156"/>
    </source>
</evidence>
<organism evidence="1 2">
    <name type="scientific">Rhamnusium bicolor</name>
    <dbReference type="NCBI Taxonomy" id="1586634"/>
    <lineage>
        <taxon>Eukaryota</taxon>
        <taxon>Metazoa</taxon>
        <taxon>Ecdysozoa</taxon>
        <taxon>Arthropoda</taxon>
        <taxon>Hexapoda</taxon>
        <taxon>Insecta</taxon>
        <taxon>Pterygota</taxon>
        <taxon>Neoptera</taxon>
        <taxon>Endopterygota</taxon>
        <taxon>Coleoptera</taxon>
        <taxon>Polyphaga</taxon>
        <taxon>Cucujiformia</taxon>
        <taxon>Chrysomeloidea</taxon>
        <taxon>Cerambycidae</taxon>
        <taxon>Lepturinae</taxon>
        <taxon>Rhagiini</taxon>
        <taxon>Rhamnusium</taxon>
    </lineage>
</organism>
<dbReference type="AlphaFoldDB" id="A0AAV8WJ00"/>
<proteinExistence type="predicted"/>
<evidence type="ECO:0008006" key="3">
    <source>
        <dbReference type="Google" id="ProtNLM"/>
    </source>
</evidence>
<dbReference type="Proteomes" id="UP001162156">
    <property type="component" value="Unassembled WGS sequence"/>
</dbReference>
<keyword evidence="2" id="KW-1185">Reference proteome</keyword>
<sequence>MERAWYDLVKNYSLSEFYPKEPHAVALTESAECHVLCFLWFAGNKSSLRDVAQKFGIGLTTLFSQNDKVIDYLISIAPTLIKIPTLEVEKRKHCPRI</sequence>
<protein>
    <recommendedName>
        <fullName evidence="3">Transposase Helix-turn-helix domain-containing protein</fullName>
    </recommendedName>
</protein>
<accession>A0AAV8WJ00</accession>
<reference evidence="1" key="1">
    <citation type="journal article" date="2023" name="Insect Mol. Biol.">
        <title>Genome sequencing provides insights into the evolution of gene families encoding plant cell wall-degrading enzymes in longhorned beetles.</title>
        <authorList>
            <person name="Shin N.R."/>
            <person name="Okamura Y."/>
            <person name="Kirsch R."/>
            <person name="Pauchet Y."/>
        </authorList>
    </citation>
    <scope>NUCLEOTIDE SEQUENCE</scope>
    <source>
        <strain evidence="1">RBIC_L_NR</strain>
    </source>
</reference>
<gene>
    <name evidence="1" type="ORF">NQ314_021057</name>
</gene>
<comment type="caution">
    <text evidence="1">The sequence shown here is derived from an EMBL/GenBank/DDBJ whole genome shotgun (WGS) entry which is preliminary data.</text>
</comment>
<evidence type="ECO:0000313" key="1">
    <source>
        <dbReference type="EMBL" id="KAJ8926564.1"/>
    </source>
</evidence>
<dbReference type="EMBL" id="JANEYF010005855">
    <property type="protein sequence ID" value="KAJ8926564.1"/>
    <property type="molecule type" value="Genomic_DNA"/>
</dbReference>